<evidence type="ECO:0000313" key="1">
    <source>
        <dbReference type="EMBL" id="KAF2774482.1"/>
    </source>
</evidence>
<organism evidence="1 2">
    <name type="scientific">Teratosphaeria nubilosa</name>
    <dbReference type="NCBI Taxonomy" id="161662"/>
    <lineage>
        <taxon>Eukaryota</taxon>
        <taxon>Fungi</taxon>
        <taxon>Dikarya</taxon>
        <taxon>Ascomycota</taxon>
        <taxon>Pezizomycotina</taxon>
        <taxon>Dothideomycetes</taxon>
        <taxon>Dothideomycetidae</taxon>
        <taxon>Mycosphaerellales</taxon>
        <taxon>Teratosphaeriaceae</taxon>
        <taxon>Teratosphaeria</taxon>
    </lineage>
</organism>
<accession>A0A6G1LPQ3</accession>
<dbReference type="AlphaFoldDB" id="A0A6G1LPQ3"/>
<gene>
    <name evidence="1" type="ORF">EJ03DRAFT_7517</name>
</gene>
<reference evidence="1" key="1">
    <citation type="journal article" date="2020" name="Stud. Mycol.">
        <title>101 Dothideomycetes genomes: a test case for predicting lifestyles and emergence of pathogens.</title>
        <authorList>
            <person name="Haridas S."/>
            <person name="Albert R."/>
            <person name="Binder M."/>
            <person name="Bloem J."/>
            <person name="Labutti K."/>
            <person name="Salamov A."/>
            <person name="Andreopoulos B."/>
            <person name="Baker S."/>
            <person name="Barry K."/>
            <person name="Bills G."/>
            <person name="Bluhm B."/>
            <person name="Cannon C."/>
            <person name="Castanera R."/>
            <person name="Culley D."/>
            <person name="Daum C."/>
            <person name="Ezra D."/>
            <person name="Gonzalez J."/>
            <person name="Henrissat B."/>
            <person name="Kuo A."/>
            <person name="Liang C."/>
            <person name="Lipzen A."/>
            <person name="Lutzoni F."/>
            <person name="Magnuson J."/>
            <person name="Mondo S."/>
            <person name="Nolan M."/>
            <person name="Ohm R."/>
            <person name="Pangilinan J."/>
            <person name="Park H.-J."/>
            <person name="Ramirez L."/>
            <person name="Alfaro M."/>
            <person name="Sun H."/>
            <person name="Tritt A."/>
            <person name="Yoshinaga Y."/>
            <person name="Zwiers L.-H."/>
            <person name="Turgeon B."/>
            <person name="Goodwin S."/>
            <person name="Spatafora J."/>
            <person name="Crous P."/>
            <person name="Grigoriev I."/>
        </authorList>
    </citation>
    <scope>NUCLEOTIDE SEQUENCE</scope>
    <source>
        <strain evidence="1">CBS 116005</strain>
    </source>
</reference>
<sequence>MSSRHILQLALSSFLNPCGIIDWCLIKSSHSLRPNSRTSLLSVLYYTSSNALEILQVGSVVAGLVLVVPLARSYWTSCAFAHSY</sequence>
<proteinExistence type="predicted"/>
<dbReference type="Proteomes" id="UP000799436">
    <property type="component" value="Unassembled WGS sequence"/>
</dbReference>
<keyword evidence="2" id="KW-1185">Reference proteome</keyword>
<dbReference type="EMBL" id="ML995808">
    <property type="protein sequence ID" value="KAF2774482.1"/>
    <property type="molecule type" value="Genomic_DNA"/>
</dbReference>
<name>A0A6G1LPQ3_9PEZI</name>
<evidence type="ECO:0000313" key="2">
    <source>
        <dbReference type="Proteomes" id="UP000799436"/>
    </source>
</evidence>
<protein>
    <submittedName>
        <fullName evidence="1">Uncharacterized protein</fullName>
    </submittedName>
</protein>